<evidence type="ECO:0000313" key="2">
    <source>
        <dbReference type="Proteomes" id="UP000199072"/>
    </source>
</evidence>
<dbReference type="STRING" id="1391627.SAMN05216464_107133"/>
<gene>
    <name evidence="1" type="ORF">SAMN05216464_107133</name>
</gene>
<dbReference type="AlphaFoldDB" id="A0A1G7DUQ1"/>
<dbReference type="Pfam" id="PF13385">
    <property type="entry name" value="Laminin_G_3"/>
    <property type="match status" value="1"/>
</dbReference>
<dbReference type="OrthoDB" id="9814380at2"/>
<dbReference type="GO" id="GO:0005975">
    <property type="term" value="P:carbohydrate metabolic process"/>
    <property type="evidence" value="ECO:0007669"/>
    <property type="project" value="UniProtKB-ARBA"/>
</dbReference>
<evidence type="ECO:0000313" key="1">
    <source>
        <dbReference type="EMBL" id="SDE55178.1"/>
    </source>
</evidence>
<dbReference type="SUPFAM" id="SSF49899">
    <property type="entry name" value="Concanavalin A-like lectins/glucanases"/>
    <property type="match status" value="1"/>
</dbReference>
<dbReference type="PROSITE" id="PS51257">
    <property type="entry name" value="PROKAR_LIPOPROTEIN"/>
    <property type="match status" value="1"/>
</dbReference>
<sequence>MKKLYISMVIAAVAGMGLSSCQKSYDPKSYAPKLDIGGFTSSNDVAKGSLVGYWNFNGNLKDSISNSEGVATGTKFTDAGIKGQALQGALDSYVLATPGAGITGLQSFTVTEWINTAPPTVGIIGVFSLAKTDAFWGNIDVFIENNSTVDAAKVRIHIYGGGDDRTFATDGVANLLGKWANLGFSYDAGTSTCKLYVNGSKVATAKVDNLTGPLAFNHVGKIVFGCVQFQTTPSQTTATGKQDWASFLTGQLDEVRVYNKALTDAEVNAIVKLEGRKK</sequence>
<dbReference type="InterPro" id="IPR013320">
    <property type="entry name" value="ConA-like_dom_sf"/>
</dbReference>
<dbReference type="GO" id="GO:0004553">
    <property type="term" value="F:hydrolase activity, hydrolyzing O-glycosyl compounds"/>
    <property type="evidence" value="ECO:0007669"/>
    <property type="project" value="UniProtKB-ARBA"/>
</dbReference>
<organism evidence="1 2">
    <name type="scientific">Mucilaginibacter pineti</name>
    <dbReference type="NCBI Taxonomy" id="1391627"/>
    <lineage>
        <taxon>Bacteria</taxon>
        <taxon>Pseudomonadati</taxon>
        <taxon>Bacteroidota</taxon>
        <taxon>Sphingobacteriia</taxon>
        <taxon>Sphingobacteriales</taxon>
        <taxon>Sphingobacteriaceae</taxon>
        <taxon>Mucilaginibacter</taxon>
    </lineage>
</organism>
<keyword evidence="2" id="KW-1185">Reference proteome</keyword>
<reference evidence="1 2" key="1">
    <citation type="submission" date="2016-10" db="EMBL/GenBank/DDBJ databases">
        <authorList>
            <person name="de Groot N.N."/>
        </authorList>
    </citation>
    <scope>NUCLEOTIDE SEQUENCE [LARGE SCALE GENOMIC DNA]</scope>
    <source>
        <strain evidence="1 2">47C3B</strain>
    </source>
</reference>
<proteinExistence type="predicted"/>
<protein>
    <submittedName>
        <fullName evidence="1">Concanavalin A-like lectin/glucanases superfamily protein</fullName>
    </submittedName>
</protein>
<name>A0A1G7DUQ1_9SPHI</name>
<dbReference type="RefSeq" id="WP_091150474.1">
    <property type="nucleotide sequence ID" value="NZ_FNAI01000007.1"/>
</dbReference>
<accession>A0A1G7DUQ1</accession>
<dbReference type="GO" id="GO:0030246">
    <property type="term" value="F:carbohydrate binding"/>
    <property type="evidence" value="ECO:0007669"/>
    <property type="project" value="UniProtKB-KW"/>
</dbReference>
<dbReference type="EMBL" id="FNAI01000007">
    <property type="protein sequence ID" value="SDE55178.1"/>
    <property type="molecule type" value="Genomic_DNA"/>
</dbReference>
<dbReference type="Gene3D" id="2.60.120.200">
    <property type="match status" value="1"/>
</dbReference>
<keyword evidence="1" id="KW-0430">Lectin</keyword>
<dbReference type="Proteomes" id="UP000199072">
    <property type="component" value="Unassembled WGS sequence"/>
</dbReference>